<evidence type="ECO:0000259" key="1">
    <source>
        <dbReference type="Pfam" id="PF25597"/>
    </source>
</evidence>
<feature type="domain" description="Retroviral polymerase SH3-like" evidence="1">
    <location>
        <begin position="2"/>
        <end position="46"/>
    </location>
</feature>
<keyword evidence="2" id="KW-0808">Transferase</keyword>
<evidence type="ECO:0000313" key="2">
    <source>
        <dbReference type="EMBL" id="CEG39828.1"/>
    </source>
</evidence>
<protein>
    <submittedName>
        <fullName evidence="2">FOG: Transposon-encoded proteins with TYA, reverse transcriptase, integrase domains in various combinations</fullName>
    </submittedName>
</protein>
<evidence type="ECO:0000313" key="3">
    <source>
        <dbReference type="Proteomes" id="UP000054928"/>
    </source>
</evidence>
<sequence>MGPKSREGVFVGYDELPKAYRVYDIQAQQVVISRDVLFDESCSGDLEVDTLDDVDAANLDFGLLEIEDDDYLYTTSFTQKGKRKLWTQEHNPTCKGPGSKYCQTGLEEASA</sequence>
<keyword evidence="2" id="KW-0548">Nucleotidyltransferase</keyword>
<reference evidence="3" key="1">
    <citation type="submission" date="2014-09" db="EMBL/GenBank/DDBJ databases">
        <authorList>
            <person name="Sharma Rahul"/>
            <person name="Thines Marco"/>
        </authorList>
    </citation>
    <scope>NUCLEOTIDE SEQUENCE [LARGE SCALE GENOMIC DNA]</scope>
</reference>
<organism evidence="2 3">
    <name type="scientific">Plasmopara halstedii</name>
    <name type="common">Downy mildew of sunflower</name>
    <dbReference type="NCBI Taxonomy" id="4781"/>
    <lineage>
        <taxon>Eukaryota</taxon>
        <taxon>Sar</taxon>
        <taxon>Stramenopiles</taxon>
        <taxon>Oomycota</taxon>
        <taxon>Peronosporomycetes</taxon>
        <taxon>Peronosporales</taxon>
        <taxon>Peronosporaceae</taxon>
        <taxon>Plasmopara</taxon>
    </lineage>
</organism>
<dbReference type="GeneID" id="36405117"/>
<keyword evidence="2" id="KW-0695">RNA-directed DNA polymerase</keyword>
<name>A0A0P1AH74_PLAHL</name>
<dbReference type="GO" id="GO:0003964">
    <property type="term" value="F:RNA-directed DNA polymerase activity"/>
    <property type="evidence" value="ECO:0007669"/>
    <property type="project" value="UniProtKB-KW"/>
</dbReference>
<dbReference type="InterPro" id="IPR057670">
    <property type="entry name" value="SH3_retrovirus"/>
</dbReference>
<dbReference type="OrthoDB" id="122986at2759"/>
<dbReference type="EMBL" id="CCYD01000442">
    <property type="protein sequence ID" value="CEG39828.1"/>
    <property type="molecule type" value="Genomic_DNA"/>
</dbReference>
<accession>A0A0P1AH74</accession>
<dbReference type="Pfam" id="PF25597">
    <property type="entry name" value="SH3_retrovirus"/>
    <property type="match status" value="1"/>
</dbReference>
<dbReference type="AlphaFoldDB" id="A0A0P1AH74"/>
<dbReference type="Proteomes" id="UP000054928">
    <property type="component" value="Unassembled WGS sequence"/>
</dbReference>
<proteinExistence type="predicted"/>
<keyword evidence="3" id="KW-1185">Reference proteome</keyword>
<dbReference type="RefSeq" id="XP_024576197.1">
    <property type="nucleotide sequence ID" value="XM_024725418.1"/>
</dbReference>